<dbReference type="AlphaFoldDB" id="A0A060X9W6"/>
<feature type="compositionally biased region" description="Polar residues" evidence="1">
    <location>
        <begin position="41"/>
        <end position="57"/>
    </location>
</feature>
<reference evidence="2" key="1">
    <citation type="journal article" date="2014" name="Nat. Commun.">
        <title>The rainbow trout genome provides novel insights into evolution after whole-genome duplication in vertebrates.</title>
        <authorList>
            <person name="Berthelot C."/>
            <person name="Brunet F."/>
            <person name="Chalopin D."/>
            <person name="Juanchich A."/>
            <person name="Bernard M."/>
            <person name="Noel B."/>
            <person name="Bento P."/>
            <person name="Da Silva C."/>
            <person name="Labadie K."/>
            <person name="Alberti A."/>
            <person name="Aury J.M."/>
            <person name="Louis A."/>
            <person name="Dehais P."/>
            <person name="Bardou P."/>
            <person name="Montfort J."/>
            <person name="Klopp C."/>
            <person name="Cabau C."/>
            <person name="Gaspin C."/>
            <person name="Thorgaard G.H."/>
            <person name="Boussaha M."/>
            <person name="Quillet E."/>
            <person name="Guyomard R."/>
            <person name="Galiana D."/>
            <person name="Bobe J."/>
            <person name="Volff J.N."/>
            <person name="Genet C."/>
            <person name="Wincker P."/>
            <person name="Jaillon O."/>
            <person name="Roest Crollius H."/>
            <person name="Guiguen Y."/>
        </authorList>
    </citation>
    <scope>NUCLEOTIDE SEQUENCE [LARGE SCALE GENOMIC DNA]</scope>
</reference>
<organism evidence="2 3">
    <name type="scientific">Oncorhynchus mykiss</name>
    <name type="common">Rainbow trout</name>
    <name type="synonym">Salmo gairdneri</name>
    <dbReference type="NCBI Taxonomy" id="8022"/>
    <lineage>
        <taxon>Eukaryota</taxon>
        <taxon>Metazoa</taxon>
        <taxon>Chordata</taxon>
        <taxon>Craniata</taxon>
        <taxon>Vertebrata</taxon>
        <taxon>Euteleostomi</taxon>
        <taxon>Actinopterygii</taxon>
        <taxon>Neopterygii</taxon>
        <taxon>Teleostei</taxon>
        <taxon>Protacanthopterygii</taxon>
        <taxon>Salmoniformes</taxon>
        <taxon>Salmonidae</taxon>
        <taxon>Salmoninae</taxon>
        <taxon>Oncorhynchus</taxon>
    </lineage>
</organism>
<proteinExistence type="predicted"/>
<sequence>MASWVMKVTTQFQSQGLSYAVANRAEFQDELEEEFGPGESYLSSPSGTGRATSTACRRSSLSPLFSSSQQDRRTNLGNTRVAVR</sequence>
<evidence type="ECO:0000256" key="1">
    <source>
        <dbReference type="SAM" id="MobiDB-lite"/>
    </source>
</evidence>
<accession>A0A060X9W6</accession>
<dbReference type="PaxDb" id="8022-A0A060X9W6"/>
<dbReference type="Proteomes" id="UP000193380">
    <property type="component" value="Unassembled WGS sequence"/>
</dbReference>
<feature type="compositionally biased region" description="Low complexity" evidence="1">
    <location>
        <begin position="59"/>
        <end position="68"/>
    </location>
</feature>
<reference evidence="2" key="2">
    <citation type="submission" date="2014-03" db="EMBL/GenBank/DDBJ databases">
        <authorList>
            <person name="Genoscope - CEA"/>
        </authorList>
    </citation>
    <scope>NUCLEOTIDE SEQUENCE</scope>
</reference>
<dbReference type="EMBL" id="FR904950">
    <property type="protein sequence ID" value="CDQ74114.1"/>
    <property type="molecule type" value="Genomic_DNA"/>
</dbReference>
<feature type="region of interest" description="Disordered" evidence="1">
    <location>
        <begin position="33"/>
        <end position="84"/>
    </location>
</feature>
<evidence type="ECO:0000313" key="3">
    <source>
        <dbReference type="Proteomes" id="UP000193380"/>
    </source>
</evidence>
<evidence type="ECO:0000313" key="2">
    <source>
        <dbReference type="EMBL" id="CDQ74114.1"/>
    </source>
</evidence>
<protein>
    <submittedName>
        <fullName evidence="2">Uncharacterized protein</fullName>
    </submittedName>
</protein>
<gene>
    <name evidence="2" type="ORF">GSONMT00030426001</name>
</gene>
<name>A0A060X9W6_ONCMY</name>